<keyword evidence="1" id="KW-0812">Transmembrane</keyword>
<keyword evidence="1" id="KW-0472">Membrane</keyword>
<name>A0A6C0AY26_9ZZZZ</name>
<protein>
    <submittedName>
        <fullName evidence="2">Uncharacterized protein</fullName>
    </submittedName>
</protein>
<keyword evidence="1" id="KW-1133">Transmembrane helix</keyword>
<evidence type="ECO:0000313" key="2">
    <source>
        <dbReference type="EMBL" id="QHS84678.1"/>
    </source>
</evidence>
<evidence type="ECO:0000256" key="1">
    <source>
        <dbReference type="SAM" id="Phobius"/>
    </source>
</evidence>
<feature type="transmembrane region" description="Helical" evidence="1">
    <location>
        <begin position="44"/>
        <end position="67"/>
    </location>
</feature>
<proteinExistence type="predicted"/>
<organism evidence="2">
    <name type="scientific">viral metagenome</name>
    <dbReference type="NCBI Taxonomy" id="1070528"/>
    <lineage>
        <taxon>unclassified sequences</taxon>
        <taxon>metagenomes</taxon>
        <taxon>organismal metagenomes</taxon>
    </lineage>
</organism>
<sequence length="73" mass="8689">MRNEFLEECLILLKREDIKQNIKEFINPILNPIISILIKEINPYIYLSLIFVIISFLLHLGIFILLIRNKSFS</sequence>
<dbReference type="AlphaFoldDB" id="A0A6C0AY26"/>
<accession>A0A6C0AY26</accession>
<reference evidence="2" key="1">
    <citation type="journal article" date="2020" name="Nature">
        <title>Giant virus diversity and host interactions through global metagenomics.</title>
        <authorList>
            <person name="Schulz F."/>
            <person name="Roux S."/>
            <person name="Paez-Espino D."/>
            <person name="Jungbluth S."/>
            <person name="Walsh D.A."/>
            <person name="Denef V.J."/>
            <person name="McMahon K.D."/>
            <person name="Konstantinidis K.T."/>
            <person name="Eloe-Fadrosh E.A."/>
            <person name="Kyrpides N.C."/>
            <person name="Woyke T."/>
        </authorList>
    </citation>
    <scope>NUCLEOTIDE SEQUENCE</scope>
    <source>
        <strain evidence="2">GVMAG-S-ERX556022-25</strain>
    </source>
</reference>
<dbReference type="EMBL" id="MN738811">
    <property type="protein sequence ID" value="QHS84678.1"/>
    <property type="molecule type" value="Genomic_DNA"/>
</dbReference>